<dbReference type="Proteomes" id="UP000285023">
    <property type="component" value="Unassembled WGS sequence"/>
</dbReference>
<evidence type="ECO:0000256" key="1">
    <source>
        <dbReference type="ARBA" id="ARBA00004370"/>
    </source>
</evidence>
<dbReference type="Pfam" id="PF01124">
    <property type="entry name" value="MAPEG"/>
    <property type="match status" value="1"/>
</dbReference>
<reference evidence="6 7" key="1">
    <citation type="submission" date="2018-09" db="EMBL/GenBank/DDBJ databases">
        <title>Sphingomonas sp. DAC4.</title>
        <authorList>
            <person name="Seo T."/>
        </authorList>
    </citation>
    <scope>NUCLEOTIDE SEQUENCE [LARGE SCALE GENOMIC DNA]</scope>
    <source>
        <strain evidence="6 7">DAC4</strain>
    </source>
</reference>
<protein>
    <submittedName>
        <fullName evidence="6">MAPEG family protein</fullName>
    </submittedName>
</protein>
<keyword evidence="2 5" id="KW-0812">Transmembrane</keyword>
<evidence type="ECO:0000256" key="5">
    <source>
        <dbReference type="SAM" id="Phobius"/>
    </source>
</evidence>
<evidence type="ECO:0000256" key="4">
    <source>
        <dbReference type="ARBA" id="ARBA00023136"/>
    </source>
</evidence>
<evidence type="ECO:0000256" key="2">
    <source>
        <dbReference type="ARBA" id="ARBA00022692"/>
    </source>
</evidence>
<organism evidence="6 7">
    <name type="scientific">Sphingomonas edaphi</name>
    <dbReference type="NCBI Taxonomy" id="2315689"/>
    <lineage>
        <taxon>Bacteria</taxon>
        <taxon>Pseudomonadati</taxon>
        <taxon>Pseudomonadota</taxon>
        <taxon>Alphaproteobacteria</taxon>
        <taxon>Sphingomonadales</taxon>
        <taxon>Sphingomonadaceae</taxon>
        <taxon>Sphingomonas</taxon>
    </lineage>
</organism>
<keyword evidence="3 5" id="KW-1133">Transmembrane helix</keyword>
<comment type="subcellular location">
    <subcellularLocation>
        <location evidence="1">Membrane</location>
    </subcellularLocation>
</comment>
<dbReference type="InterPro" id="IPR001129">
    <property type="entry name" value="Membr-assoc_MAPEG"/>
</dbReference>
<keyword evidence="7" id="KW-1185">Reference proteome</keyword>
<proteinExistence type="predicted"/>
<accession>A0A418Q0W7</accession>
<name>A0A418Q0W7_9SPHN</name>
<feature type="transmembrane region" description="Helical" evidence="5">
    <location>
        <begin position="6"/>
        <end position="26"/>
    </location>
</feature>
<dbReference type="RefSeq" id="WP_119530630.1">
    <property type="nucleotide sequence ID" value="NZ_QXTF01000001.1"/>
</dbReference>
<dbReference type="InterPro" id="IPR023352">
    <property type="entry name" value="MAPEG-like_dom_sf"/>
</dbReference>
<dbReference type="SUPFAM" id="SSF161084">
    <property type="entry name" value="MAPEG domain-like"/>
    <property type="match status" value="1"/>
</dbReference>
<gene>
    <name evidence="6" type="ORF">D3M59_00820</name>
</gene>
<dbReference type="GO" id="GO:0016020">
    <property type="term" value="C:membrane"/>
    <property type="evidence" value="ECO:0007669"/>
    <property type="project" value="UniProtKB-SubCell"/>
</dbReference>
<dbReference type="OrthoDB" id="5516290at2"/>
<evidence type="ECO:0000313" key="7">
    <source>
        <dbReference type="Proteomes" id="UP000285023"/>
    </source>
</evidence>
<comment type="caution">
    <text evidence="6">The sequence shown here is derived from an EMBL/GenBank/DDBJ whole genome shotgun (WGS) entry which is preliminary data.</text>
</comment>
<feature type="transmembrane region" description="Helical" evidence="5">
    <location>
        <begin position="122"/>
        <end position="143"/>
    </location>
</feature>
<keyword evidence="4 5" id="KW-0472">Membrane</keyword>
<evidence type="ECO:0000313" key="6">
    <source>
        <dbReference type="EMBL" id="RIX31595.1"/>
    </source>
</evidence>
<evidence type="ECO:0000256" key="3">
    <source>
        <dbReference type="ARBA" id="ARBA00022989"/>
    </source>
</evidence>
<dbReference type="Gene3D" id="1.20.120.550">
    <property type="entry name" value="Membrane associated eicosanoid/glutathione metabolism-like domain"/>
    <property type="match status" value="1"/>
</dbReference>
<dbReference type="EMBL" id="QXTF01000001">
    <property type="protein sequence ID" value="RIX31595.1"/>
    <property type="molecule type" value="Genomic_DNA"/>
</dbReference>
<dbReference type="AlphaFoldDB" id="A0A418Q0W7"/>
<sequence length="149" mass="16793">MSYSPLLAPVVALVGWTLVVMLWMLVSRGREFRRLGINFSNIPAGGRGVDLEGRADPKAQWKSHNYNHLMEQPTIFYAIVISLALMGMDQPINLWLAWGYVAFRVIHSLIQCTSNIVRFRLPVFALASLCLFGLTLHAGLRILHDCLGW</sequence>